<accession>A0ABN9PQ23</accession>
<gene>
    <name evidence="2" type="ORF">PCOR1329_LOCUS3803</name>
</gene>
<dbReference type="Proteomes" id="UP001189429">
    <property type="component" value="Unassembled WGS sequence"/>
</dbReference>
<keyword evidence="3" id="KW-1185">Reference proteome</keyword>
<evidence type="ECO:0008006" key="4">
    <source>
        <dbReference type="Google" id="ProtNLM"/>
    </source>
</evidence>
<feature type="region of interest" description="Disordered" evidence="1">
    <location>
        <begin position="1"/>
        <end position="20"/>
    </location>
</feature>
<protein>
    <recommendedName>
        <fullName evidence="4">Polynucleotide 5'-triphosphatase</fullName>
    </recommendedName>
</protein>
<feature type="compositionally biased region" description="Low complexity" evidence="1">
    <location>
        <begin position="90"/>
        <end position="101"/>
    </location>
</feature>
<proteinExistence type="predicted"/>
<dbReference type="EMBL" id="CAUYUJ010000988">
    <property type="protein sequence ID" value="CAK0793538.1"/>
    <property type="molecule type" value="Genomic_DNA"/>
</dbReference>
<evidence type="ECO:0000313" key="3">
    <source>
        <dbReference type="Proteomes" id="UP001189429"/>
    </source>
</evidence>
<organism evidence="2 3">
    <name type="scientific">Prorocentrum cordatum</name>
    <dbReference type="NCBI Taxonomy" id="2364126"/>
    <lineage>
        <taxon>Eukaryota</taxon>
        <taxon>Sar</taxon>
        <taxon>Alveolata</taxon>
        <taxon>Dinophyceae</taxon>
        <taxon>Prorocentrales</taxon>
        <taxon>Prorocentraceae</taxon>
        <taxon>Prorocentrum</taxon>
    </lineage>
</organism>
<evidence type="ECO:0000256" key="1">
    <source>
        <dbReference type="SAM" id="MobiDB-lite"/>
    </source>
</evidence>
<sequence>MGSVDGVRRSRSPGRMNSEEIRRLIEESSTRAAEKAADLGANKALEAVLPKIQDIAETAATAAARKVCAESEQKMSRELAAVRAQMATASSIAGASTSGGTTATGGGNRSRHGDFIPQWVEIKGYIANWDAKEDTALLSHEVEQYVNKLTAKMDPDSHALIDTQATKRIYDSRTFNTKIQMMVKDHTRDRCWELKGAIDKAINTAPADFTINSRTVSVVVQLPPHMTNTNMQSAKFHGLAERARIPRTAYKIDYVRPSRDVCHLHVQHLVPGRRPKRLATYDGDWGIQQSEWEDMRTEITYQNALQELRRA</sequence>
<name>A0ABN9PQ23_9DINO</name>
<comment type="caution">
    <text evidence="2">The sequence shown here is derived from an EMBL/GenBank/DDBJ whole genome shotgun (WGS) entry which is preliminary data.</text>
</comment>
<reference evidence="2" key="1">
    <citation type="submission" date="2023-10" db="EMBL/GenBank/DDBJ databases">
        <authorList>
            <person name="Chen Y."/>
            <person name="Shah S."/>
            <person name="Dougan E. K."/>
            <person name="Thang M."/>
            <person name="Chan C."/>
        </authorList>
    </citation>
    <scope>NUCLEOTIDE SEQUENCE [LARGE SCALE GENOMIC DNA]</scope>
</reference>
<evidence type="ECO:0000313" key="2">
    <source>
        <dbReference type="EMBL" id="CAK0793538.1"/>
    </source>
</evidence>
<feature type="region of interest" description="Disordered" evidence="1">
    <location>
        <begin position="90"/>
        <end position="112"/>
    </location>
</feature>